<dbReference type="SUPFAM" id="SSF53790">
    <property type="entry name" value="Tetrapyrrole methylase"/>
    <property type="match status" value="1"/>
</dbReference>
<dbReference type="InterPro" id="IPR035996">
    <property type="entry name" value="4pyrrol_Methylase_sf"/>
</dbReference>
<feature type="compositionally biased region" description="Basic residues" evidence="6">
    <location>
        <begin position="1"/>
        <end position="12"/>
    </location>
</feature>
<evidence type="ECO:0000259" key="7">
    <source>
        <dbReference type="Pfam" id="PF00590"/>
    </source>
</evidence>
<evidence type="ECO:0000256" key="5">
    <source>
        <dbReference type="ARBA" id="ARBA00023244"/>
    </source>
</evidence>
<dbReference type="KEGG" id="sgrg:L0C25_07635"/>
<dbReference type="InterPro" id="IPR000878">
    <property type="entry name" value="4pyrrol_Mease"/>
</dbReference>
<dbReference type="Pfam" id="PF02602">
    <property type="entry name" value="HEM4"/>
    <property type="match status" value="1"/>
</dbReference>
<dbReference type="PANTHER" id="PTHR45790:SF3">
    <property type="entry name" value="S-ADENOSYL-L-METHIONINE-DEPENDENT UROPORPHYRINOGEN III METHYLTRANSFERASE, CHLOROPLASTIC"/>
    <property type="match status" value="1"/>
</dbReference>
<feature type="region of interest" description="Disordered" evidence="6">
    <location>
        <begin position="572"/>
        <end position="591"/>
    </location>
</feature>
<dbReference type="GO" id="GO:0032259">
    <property type="term" value="P:methylation"/>
    <property type="evidence" value="ECO:0007669"/>
    <property type="project" value="UniProtKB-KW"/>
</dbReference>
<keyword evidence="10" id="KW-1185">Reference proteome</keyword>
<evidence type="ECO:0000313" key="10">
    <source>
        <dbReference type="Proteomes" id="UP001164390"/>
    </source>
</evidence>
<evidence type="ECO:0000259" key="8">
    <source>
        <dbReference type="Pfam" id="PF02602"/>
    </source>
</evidence>
<dbReference type="InterPro" id="IPR003043">
    <property type="entry name" value="Uropor_MeTrfase_CS"/>
</dbReference>
<dbReference type="InterPro" id="IPR014777">
    <property type="entry name" value="4pyrrole_Mease_sub1"/>
</dbReference>
<keyword evidence="9" id="KW-0456">Lyase</keyword>
<dbReference type="Gene3D" id="3.40.1010.10">
    <property type="entry name" value="Cobalt-precorrin-4 Transmethylase, Domain 1"/>
    <property type="match status" value="1"/>
</dbReference>
<gene>
    <name evidence="9" type="ORF">L0C25_07635</name>
</gene>
<dbReference type="InterPro" id="IPR036108">
    <property type="entry name" value="4pyrrol_syn_uPrphyn_synt_sf"/>
</dbReference>
<organism evidence="9 10">
    <name type="scientific">Solicola gregarius</name>
    <dbReference type="NCBI Taxonomy" id="2908642"/>
    <lineage>
        <taxon>Bacteria</taxon>
        <taxon>Bacillati</taxon>
        <taxon>Actinomycetota</taxon>
        <taxon>Actinomycetes</taxon>
        <taxon>Propionibacteriales</taxon>
        <taxon>Nocardioidaceae</taxon>
        <taxon>Solicola</taxon>
    </lineage>
</organism>
<accession>A0AA46TKE6</accession>
<dbReference type="AlphaFoldDB" id="A0AA46TKE6"/>
<feature type="domain" description="Tetrapyrrole methylase" evidence="7">
    <location>
        <begin position="74"/>
        <end position="274"/>
    </location>
</feature>
<dbReference type="Pfam" id="PF00590">
    <property type="entry name" value="TP_methylase"/>
    <property type="match status" value="1"/>
</dbReference>
<dbReference type="Proteomes" id="UP001164390">
    <property type="component" value="Chromosome"/>
</dbReference>
<protein>
    <recommendedName>
        <fullName evidence="1">uroporphyrinogen-III C-methyltransferase</fullName>
        <ecNumber evidence="1">2.1.1.107</ecNumber>
    </recommendedName>
</protein>
<dbReference type="CDD" id="cd06578">
    <property type="entry name" value="HemD"/>
    <property type="match status" value="1"/>
</dbReference>
<reference evidence="9" key="1">
    <citation type="submission" date="2022-01" db="EMBL/GenBank/DDBJ databases">
        <title>Nocardioidaceae gen. sp. A5X3R13.</title>
        <authorList>
            <person name="Lopez Marin M.A."/>
            <person name="Uhlik O."/>
        </authorList>
    </citation>
    <scope>NUCLEOTIDE SEQUENCE</scope>
    <source>
        <strain evidence="9">A5X3R13</strain>
    </source>
</reference>
<dbReference type="GO" id="GO:0004851">
    <property type="term" value="F:uroporphyrin-III C-methyltransferase activity"/>
    <property type="evidence" value="ECO:0007669"/>
    <property type="project" value="UniProtKB-EC"/>
</dbReference>
<proteinExistence type="predicted"/>
<evidence type="ECO:0000256" key="2">
    <source>
        <dbReference type="ARBA" id="ARBA00022603"/>
    </source>
</evidence>
<dbReference type="EMBL" id="CP094970">
    <property type="protein sequence ID" value="UYM06937.1"/>
    <property type="molecule type" value="Genomic_DNA"/>
</dbReference>
<keyword evidence="4" id="KW-0949">S-adenosyl-L-methionine</keyword>
<dbReference type="GO" id="GO:0004852">
    <property type="term" value="F:uroporphyrinogen-III synthase activity"/>
    <property type="evidence" value="ECO:0007669"/>
    <property type="project" value="InterPro"/>
</dbReference>
<evidence type="ECO:0000256" key="6">
    <source>
        <dbReference type="SAM" id="MobiDB-lite"/>
    </source>
</evidence>
<dbReference type="Gene3D" id="3.30.950.10">
    <property type="entry name" value="Methyltransferase, Cobalt-precorrin-4 Transmethylase, Domain 2"/>
    <property type="match status" value="1"/>
</dbReference>
<dbReference type="FunFam" id="3.40.50.10090:FF:000002">
    <property type="entry name" value="Bifunctional uroporphyrinogen-III C-methyltransferase/uroporphyrinogen-III synthase"/>
    <property type="match status" value="1"/>
</dbReference>
<dbReference type="PROSITE" id="PS00839">
    <property type="entry name" value="SUMT_1"/>
    <property type="match status" value="1"/>
</dbReference>
<dbReference type="Gene3D" id="3.40.50.10090">
    <property type="match status" value="2"/>
</dbReference>
<dbReference type="GO" id="GO:0019354">
    <property type="term" value="P:siroheme biosynthetic process"/>
    <property type="evidence" value="ECO:0007669"/>
    <property type="project" value="TreeGrafter"/>
</dbReference>
<sequence>MTARPRQTRKKNSVTTTTVTKPTARSKGGAGKSAATGTKTKSKDVRSTTQKASTRKPAEAQPVEPHPVRPIGHVSFVGAGPGDASLLTVRAAELLAAADTVITELPEHAALAPAGAEIVDGGTNDEGAPLTPSLRGRIVVRHAKSGGNVVRVLAGDPFTFATGPEEAIACSKAGVSFEVVPGLSPVTAVPAYAGVPLTTRTKREVSVVRVGEARVNWEQYAGDQTLVLLSAADSLAEVAASLVEAGRAAATPIAITQVGTTTAQSTIVSTLESVAADTRKLSISSSAVTVVGETVELRETLSWFETKPLFGWRVLVPRTKEQAESLGQRLHNYGAVSEGVPTISVEPPRNPQQMDKAIRGLVEGRYEWIVFTSVNAVRAVREKFEEYGLDARAFSGLKIAAVGDKTAAAIETWGIRPDRIPSGEQSARGLLEDWPPYDDVLDPINRVFLPRADIATEQLVAGLIELGWEVDDVTAYRTVRAAPPPAPTREAIKTGKFDAVVFTSSSTVRNLVGIAGKPHASTIIACIGPATAKTAEEHGLRVDVLAEKPAVEVLADALADFGATRRLAMLEAGDPVTKPSERKGSSRRRSR</sequence>
<dbReference type="PANTHER" id="PTHR45790">
    <property type="entry name" value="SIROHEME SYNTHASE-RELATED"/>
    <property type="match status" value="1"/>
</dbReference>
<dbReference type="FunFam" id="3.40.50.10090:FF:000001">
    <property type="entry name" value="Bifunctional uroporphyrinogen-III C-methyltransferase/uroporphyrinogen-III synthase"/>
    <property type="match status" value="1"/>
</dbReference>
<name>A0AA46TKE6_9ACTN</name>
<evidence type="ECO:0000256" key="1">
    <source>
        <dbReference type="ARBA" id="ARBA00012162"/>
    </source>
</evidence>
<dbReference type="InterPro" id="IPR003754">
    <property type="entry name" value="4pyrrol_synth_uPrphyn_synth"/>
</dbReference>
<keyword evidence="5" id="KW-0627">Porphyrin biosynthesis</keyword>
<feature type="region of interest" description="Disordered" evidence="6">
    <location>
        <begin position="1"/>
        <end position="69"/>
    </location>
</feature>
<evidence type="ECO:0000313" key="9">
    <source>
        <dbReference type="EMBL" id="UYM06937.1"/>
    </source>
</evidence>
<feature type="domain" description="Tetrapyrrole biosynthesis uroporphyrinogen III synthase" evidence="8">
    <location>
        <begin position="326"/>
        <end position="554"/>
    </location>
</feature>
<keyword evidence="3" id="KW-0808">Transferase</keyword>
<evidence type="ECO:0000256" key="4">
    <source>
        <dbReference type="ARBA" id="ARBA00022691"/>
    </source>
</evidence>
<dbReference type="InterPro" id="IPR014776">
    <property type="entry name" value="4pyrrole_Mease_sub2"/>
</dbReference>
<evidence type="ECO:0000256" key="3">
    <source>
        <dbReference type="ARBA" id="ARBA00022679"/>
    </source>
</evidence>
<dbReference type="InterPro" id="IPR050161">
    <property type="entry name" value="Siro_Cobalamin_biosynth"/>
</dbReference>
<dbReference type="SUPFAM" id="SSF69618">
    <property type="entry name" value="HemD-like"/>
    <property type="match status" value="1"/>
</dbReference>
<keyword evidence="2" id="KW-0489">Methyltransferase</keyword>
<dbReference type="EC" id="2.1.1.107" evidence="1"/>
<feature type="compositionally biased region" description="Low complexity" evidence="6">
    <location>
        <begin position="13"/>
        <end position="39"/>
    </location>
</feature>
<dbReference type="RefSeq" id="WP_271635871.1">
    <property type="nucleotide sequence ID" value="NZ_CP094970.1"/>
</dbReference>